<keyword evidence="6" id="KW-0378">Hydrolase</keyword>
<dbReference type="InterPro" id="IPR003961">
    <property type="entry name" value="FN3_dom"/>
</dbReference>
<evidence type="ECO:0000256" key="1">
    <source>
        <dbReference type="ARBA" id="ARBA00000810"/>
    </source>
</evidence>
<dbReference type="PANTHER" id="PTHR12000">
    <property type="entry name" value="HEMOGLOBINASE FAMILY MEMBER"/>
    <property type="match status" value="1"/>
</dbReference>
<feature type="domain" description="SUEL-type lectin" evidence="10">
    <location>
        <begin position="1065"/>
        <end position="1151"/>
    </location>
</feature>
<organism evidence="12 13">
    <name type="scientific">Nezara viridula</name>
    <name type="common">Southern green stink bug</name>
    <name type="synonym">Cimex viridulus</name>
    <dbReference type="NCBI Taxonomy" id="85310"/>
    <lineage>
        <taxon>Eukaryota</taxon>
        <taxon>Metazoa</taxon>
        <taxon>Ecdysozoa</taxon>
        <taxon>Arthropoda</taxon>
        <taxon>Hexapoda</taxon>
        <taxon>Insecta</taxon>
        <taxon>Pterygota</taxon>
        <taxon>Neoptera</taxon>
        <taxon>Paraneoptera</taxon>
        <taxon>Hemiptera</taxon>
        <taxon>Heteroptera</taxon>
        <taxon>Panheteroptera</taxon>
        <taxon>Pentatomomorpha</taxon>
        <taxon>Pentatomoidea</taxon>
        <taxon>Pentatomidae</taxon>
        <taxon>Pentatominae</taxon>
        <taxon>Nezara</taxon>
    </lineage>
</organism>
<dbReference type="CDD" id="cd22823">
    <property type="entry name" value="Gal_Rha_Lectin"/>
    <property type="match status" value="3"/>
</dbReference>
<dbReference type="InterPro" id="IPR001096">
    <property type="entry name" value="Peptidase_C13"/>
</dbReference>
<proteinExistence type="inferred from homology"/>
<evidence type="ECO:0000256" key="4">
    <source>
        <dbReference type="ARBA" id="ARBA00022670"/>
    </source>
</evidence>
<dbReference type="GO" id="GO:0051603">
    <property type="term" value="P:proteolysis involved in protein catabolic process"/>
    <property type="evidence" value="ECO:0007669"/>
    <property type="project" value="TreeGrafter"/>
</dbReference>
<dbReference type="Pfam" id="PF01650">
    <property type="entry name" value="Peptidase_C13"/>
    <property type="match status" value="1"/>
</dbReference>
<name>A0A9P0HFG0_NEZVI</name>
<feature type="signal peptide" evidence="9">
    <location>
        <begin position="1"/>
        <end position="20"/>
    </location>
</feature>
<dbReference type="Proteomes" id="UP001152798">
    <property type="component" value="Chromosome 5"/>
</dbReference>
<dbReference type="PRINTS" id="PR00776">
    <property type="entry name" value="HEMOGLOBNASE"/>
</dbReference>
<feature type="region of interest" description="Disordered" evidence="8">
    <location>
        <begin position="641"/>
        <end position="703"/>
    </location>
</feature>
<evidence type="ECO:0000256" key="8">
    <source>
        <dbReference type="SAM" id="MobiDB-lite"/>
    </source>
</evidence>
<evidence type="ECO:0000256" key="2">
    <source>
        <dbReference type="ARBA" id="ARBA00009941"/>
    </source>
</evidence>
<dbReference type="InterPro" id="IPR000922">
    <property type="entry name" value="Lectin_gal-bd_dom"/>
</dbReference>
<evidence type="ECO:0000259" key="10">
    <source>
        <dbReference type="PROSITE" id="PS50228"/>
    </source>
</evidence>
<keyword evidence="4" id="KW-0645">Protease</keyword>
<evidence type="ECO:0000256" key="7">
    <source>
        <dbReference type="ARBA" id="ARBA00022807"/>
    </source>
</evidence>
<dbReference type="Gene3D" id="3.40.50.1460">
    <property type="match status" value="1"/>
</dbReference>
<comment type="catalytic activity">
    <reaction evidence="1">
        <text>Hydrolysis of proteins and small molecule substrates at -Asn-|-Xaa- bonds.</text>
        <dbReference type="EC" id="3.4.22.34"/>
    </reaction>
</comment>
<dbReference type="SUPFAM" id="SSF49265">
    <property type="entry name" value="Fibronectin type III"/>
    <property type="match status" value="1"/>
</dbReference>
<keyword evidence="13" id="KW-1185">Reference proteome</keyword>
<feature type="domain" description="SUEL-type lectin" evidence="10">
    <location>
        <begin position="966"/>
        <end position="1053"/>
    </location>
</feature>
<dbReference type="OrthoDB" id="192611at2759"/>
<evidence type="ECO:0000256" key="6">
    <source>
        <dbReference type="ARBA" id="ARBA00022801"/>
    </source>
</evidence>
<dbReference type="GO" id="GO:0030246">
    <property type="term" value="F:carbohydrate binding"/>
    <property type="evidence" value="ECO:0007669"/>
    <property type="project" value="InterPro"/>
</dbReference>
<feature type="region of interest" description="Disordered" evidence="8">
    <location>
        <begin position="552"/>
        <end position="625"/>
    </location>
</feature>
<dbReference type="GO" id="GO:0006624">
    <property type="term" value="P:vacuolar protein processing"/>
    <property type="evidence" value="ECO:0007669"/>
    <property type="project" value="TreeGrafter"/>
</dbReference>
<dbReference type="InterPro" id="IPR043159">
    <property type="entry name" value="Lectin_gal-bd_sf"/>
</dbReference>
<dbReference type="GO" id="GO:0004197">
    <property type="term" value="F:cysteine-type endopeptidase activity"/>
    <property type="evidence" value="ECO:0007669"/>
    <property type="project" value="UniProtKB-EC"/>
</dbReference>
<dbReference type="PROSITE" id="PS50228">
    <property type="entry name" value="SUEL_LECTIN"/>
    <property type="match status" value="3"/>
</dbReference>
<dbReference type="EMBL" id="OV725081">
    <property type="protein sequence ID" value="CAH1401443.1"/>
    <property type="molecule type" value="Genomic_DNA"/>
</dbReference>
<feature type="domain" description="SUEL-type lectin" evidence="10">
    <location>
        <begin position="1158"/>
        <end position="1250"/>
    </location>
</feature>
<gene>
    <name evidence="12" type="ORF">NEZAVI_LOCUS10460</name>
</gene>
<dbReference type="Gene3D" id="2.60.120.740">
    <property type="match status" value="3"/>
</dbReference>
<dbReference type="PANTHER" id="PTHR12000:SF42">
    <property type="entry name" value="LEGUMAIN"/>
    <property type="match status" value="1"/>
</dbReference>
<sequence>MKRCVLFILLNIWLFYDFASLSILEPPINPNGTVWALLVAGSYGWDNYRHQADICHAYQILSSSGIPDDNIIVMMYDDIAFHKKNPTPGIIVNYPGGKDVYKGVPKDYTGKEVKSKNFFAVLTGRKSEVNNIGSGKVIESGPDDVVFVNFVGHGGLGVLGLPQDDIFVDDLVKSIDSMKAESKYSKLIIYVESSLTGSIFSALFLGTKNVIALTATNPLGKSQAAFFDEERRTYLTNVFSLSWMNEIESESLSAINRSLQNENPLAFSSQVEGHSDFDIGETKLKDILAYRKKLIKEKKDLNLSSVGINTYRQIMDKADNMDVSHVILQNQLFVTEDAEERSILKLKIKELLNKRKLVDQTFDKLIDITTDELLDRKNELKKSKYFLSQNNSLCYKTLYTAFSNRYISFHQNPYARVHLQKLVNMCSVDWLKTEEVLQILLFSWSTWRASHSRIYHQRKPRFVTSFPPDIKPMSDEDNKRYNWKDGIIPTQCNTGKPTDPVPTTTCCPSTIESVPLSCEQSKNSTNCCSCCCCCCCCCRCCTTSPDITTSTESMSNPTLTSTPTSTENIFTPPLTVISTTPTSTESTSTTLPTTIPTSTESTSTTLPTTIPTSTESTSTTVPTTISTCTESTSTTVLTTIPVTPGSILTPPGTINPTTPTSTESTSTTLPTTIPTSTESTSTTLPTTIPTSTESTSTTVPTTISTCTESTSTTLPTIITTCTESTSTTLPTIITTCTESTSTTLPTTISTCYTESTSTTVPTIITTCTESTSTTLPTTISTCYTESTSTTVPTIITTCTESTSTTLPTTISTCYTESISTTVPTIITTCTESTSTTVPTTIPTCTERTLTTVPTIITTCTESTSTTVPTIITTCTESTSTTVPTTIPTCTESTSTTVPTTIPTCTESTSTSRVPTTISTSTTPGIDCTICGKIYYYPCESMEKFPHKNITVNVPTDNPEKGNWTVNCQFETLHLECGYGEVINIYEAKWGRFDNTTCKSYPEFTGNCSANDTLFRIRERCHGKSKCSIYLDDNTLLNPCQQYEKYLQLRWGCAGVNTKLIMTCLICEGHIHRIRCPVKTLIFITAVFWGRTTWPMCGLQGSGGNCSSDIALDIISGECDYKSVCFIKPDIRHLGDPCPGMGKYLKLDYMCIRVNSKKVCEDEWLLIDCGEKTIFITQAQYGRSHPYVCNENTGYAPSPIQSHECASRDIMPIVQEKCNGRKTCSIFISKDEFGTLCGYYRNYIFVNYICRHPGDTNVPDFVHSDTVWVQMSPGPPTVVNLTVNSAKIKVNGINPSHNHMYILQMKMENEEAWHELFVGKIIDFSKILDIEGLEPCKTYYIRVILKNCTTCNKYCIPYTKFTTQHPSCLKPTLKIK</sequence>
<accession>A0A9P0HFG0</accession>
<feature type="chain" id="PRO_5040128708" description="legumain" evidence="9">
    <location>
        <begin position="21"/>
        <end position="1375"/>
    </location>
</feature>
<evidence type="ECO:0000259" key="11">
    <source>
        <dbReference type="PROSITE" id="PS50853"/>
    </source>
</evidence>
<dbReference type="InterPro" id="IPR046427">
    <property type="entry name" value="Legumain_prodom_sf"/>
</dbReference>
<feature type="compositionally biased region" description="Low complexity" evidence="8">
    <location>
        <begin position="557"/>
        <end position="625"/>
    </location>
</feature>
<dbReference type="FunFam" id="3.40.50.1460:FF:000006">
    <property type="entry name" value="Legumain"/>
    <property type="match status" value="1"/>
</dbReference>
<evidence type="ECO:0000313" key="12">
    <source>
        <dbReference type="EMBL" id="CAH1401443.1"/>
    </source>
</evidence>
<keyword evidence="5 9" id="KW-0732">Signal</keyword>
<dbReference type="PROSITE" id="PS50853">
    <property type="entry name" value="FN3"/>
    <property type="match status" value="1"/>
</dbReference>
<dbReference type="Pfam" id="PF02140">
    <property type="entry name" value="SUEL_Lectin"/>
    <property type="match status" value="3"/>
</dbReference>
<feature type="domain" description="Fibronectin type-III" evidence="11">
    <location>
        <begin position="1271"/>
        <end position="1365"/>
    </location>
</feature>
<dbReference type="InterPro" id="IPR048501">
    <property type="entry name" value="Legum_prodom"/>
</dbReference>
<dbReference type="CDD" id="cd21115">
    <property type="entry name" value="legumain_C"/>
    <property type="match status" value="1"/>
</dbReference>
<dbReference type="Gene3D" id="1.10.132.130">
    <property type="match status" value="1"/>
</dbReference>
<dbReference type="InterPro" id="IPR036116">
    <property type="entry name" value="FN3_sf"/>
</dbReference>
<evidence type="ECO:0000256" key="5">
    <source>
        <dbReference type="ARBA" id="ARBA00022729"/>
    </source>
</evidence>
<dbReference type="EC" id="3.4.22.34" evidence="3"/>
<comment type="similarity">
    <text evidence="2">Belongs to the peptidase C13 family.</text>
</comment>
<evidence type="ECO:0000256" key="9">
    <source>
        <dbReference type="SAM" id="SignalP"/>
    </source>
</evidence>
<evidence type="ECO:0000256" key="3">
    <source>
        <dbReference type="ARBA" id="ARBA00012628"/>
    </source>
</evidence>
<evidence type="ECO:0000313" key="13">
    <source>
        <dbReference type="Proteomes" id="UP001152798"/>
    </source>
</evidence>
<protein>
    <recommendedName>
        <fullName evidence="3">legumain</fullName>
        <ecNumber evidence="3">3.4.22.34</ecNumber>
    </recommendedName>
</protein>
<keyword evidence="7" id="KW-0788">Thiol protease</keyword>
<dbReference type="GO" id="GO:0005773">
    <property type="term" value="C:vacuole"/>
    <property type="evidence" value="ECO:0007669"/>
    <property type="project" value="GOC"/>
</dbReference>
<reference evidence="12" key="1">
    <citation type="submission" date="2022-01" db="EMBL/GenBank/DDBJ databases">
        <authorList>
            <person name="King R."/>
        </authorList>
    </citation>
    <scope>NUCLEOTIDE SEQUENCE</scope>
</reference>